<protein>
    <submittedName>
        <fullName evidence="1">Uncharacterized protein</fullName>
    </submittedName>
</protein>
<evidence type="ECO:0000313" key="1">
    <source>
        <dbReference type="EMBL" id="MBC3794637.1"/>
    </source>
</evidence>
<organism evidence="1 2">
    <name type="scientific">Spirosoma utsteinense</name>
    <dbReference type="NCBI Taxonomy" id="2585773"/>
    <lineage>
        <taxon>Bacteria</taxon>
        <taxon>Pseudomonadati</taxon>
        <taxon>Bacteroidota</taxon>
        <taxon>Cytophagia</taxon>
        <taxon>Cytophagales</taxon>
        <taxon>Cytophagaceae</taxon>
        <taxon>Spirosoma</taxon>
    </lineage>
</organism>
<comment type="caution">
    <text evidence="1">The sequence shown here is derived from an EMBL/GenBank/DDBJ whole genome shotgun (WGS) entry which is preliminary data.</text>
</comment>
<dbReference type="EMBL" id="VFIA01000052">
    <property type="protein sequence ID" value="MBC3794637.1"/>
    <property type="molecule type" value="Genomic_DNA"/>
</dbReference>
<dbReference type="Proteomes" id="UP000700732">
    <property type="component" value="Unassembled WGS sequence"/>
</dbReference>
<reference evidence="1 2" key="1">
    <citation type="submission" date="2019-06" db="EMBL/GenBank/DDBJ databases">
        <title>Spirosoma utsteinense sp. nov. isolated from Antarctic ice-free soils.</title>
        <authorList>
            <person name="Tahon G."/>
        </authorList>
    </citation>
    <scope>NUCLEOTIDE SEQUENCE [LARGE SCALE GENOMIC DNA]</scope>
    <source>
        <strain evidence="1 2">LMG 31447</strain>
    </source>
</reference>
<accession>A0ABR6WFC8</accession>
<evidence type="ECO:0000313" key="2">
    <source>
        <dbReference type="Proteomes" id="UP000700732"/>
    </source>
</evidence>
<name>A0ABR6WFC8_9BACT</name>
<proteinExistence type="predicted"/>
<keyword evidence="2" id="KW-1185">Reference proteome</keyword>
<gene>
    <name evidence="1" type="ORF">FH603_5167</name>
</gene>
<sequence length="64" mass="7221">MRATGKRDGRPLRTLVYQSRIHSIGAMDAAIRTAMDNYLLNRAATPRSGSLLLHHVDKYIPFLI</sequence>